<comment type="catalytic activity">
    <reaction evidence="5">
        <text>L-glutamyl-[protein] + L-glutamate + ATP = gamma-L-glutamyl-L-glutamyl-[protein] + ADP + phosphate + H(+)</text>
        <dbReference type="Rhea" id="RHEA:60144"/>
        <dbReference type="Rhea" id="RHEA-COMP:10208"/>
        <dbReference type="Rhea" id="RHEA-COMP:15517"/>
        <dbReference type="ChEBI" id="CHEBI:15378"/>
        <dbReference type="ChEBI" id="CHEBI:29973"/>
        <dbReference type="ChEBI" id="CHEBI:29985"/>
        <dbReference type="ChEBI" id="CHEBI:30616"/>
        <dbReference type="ChEBI" id="CHEBI:43474"/>
        <dbReference type="ChEBI" id="CHEBI:143622"/>
        <dbReference type="ChEBI" id="CHEBI:456216"/>
    </reaction>
    <physiologicalReaction direction="left-to-right" evidence="5">
        <dbReference type="Rhea" id="RHEA:60145"/>
    </physiologicalReaction>
</comment>
<dbReference type="EMBL" id="JABAHT010000276">
    <property type="protein sequence ID" value="KAF4659254.1"/>
    <property type="molecule type" value="Genomic_DNA"/>
</dbReference>
<dbReference type="GO" id="GO:0015631">
    <property type="term" value="F:tubulin binding"/>
    <property type="evidence" value="ECO:0007669"/>
    <property type="project" value="TreeGrafter"/>
</dbReference>
<evidence type="ECO:0000256" key="6">
    <source>
        <dbReference type="SAM" id="MobiDB-lite"/>
    </source>
</evidence>
<keyword evidence="2" id="KW-0547">Nucleotide-binding</keyword>
<dbReference type="AlphaFoldDB" id="A0A7J6LJ15"/>
<feature type="region of interest" description="Disordered" evidence="6">
    <location>
        <begin position="62"/>
        <end position="93"/>
    </location>
</feature>
<evidence type="ECO:0000313" key="7">
    <source>
        <dbReference type="EMBL" id="KAF4659254.1"/>
    </source>
</evidence>
<feature type="compositionally biased region" description="Low complexity" evidence="6">
    <location>
        <begin position="82"/>
        <end position="93"/>
    </location>
</feature>
<sequence>MWWKGEYPGCSPGESWKNVDLEEEVRSLERYIEEAVHSMGFTTFNAASDIKIPRCIKFKPVSSDARKRKPHRRPTRLPPVDSQASTSASSAGSGAFYRSTTAAYLPYSAGLGRPGFRLSHSDAPLIRETLLGSGLVQINGPGWVLSWSGGHPKEHTFQQLQEWQRINHFPRSSELTRKDRLWSHYAAMQQLFGAAQFDYLPETFVLPEEMDSFLEVYDKYPSWLWIVKPTSQSRGRGIFILRDLEDLPVDSHCVISRYIADPYLIQGYKFDLRVYVLVTGFDPLRVYLYREGLTRLACSPFTVKTTEDLQNKYKHLTNYSICKNSNDYVENSDARVDNFGHKWSLSAFNKHCSCSDLDVQKLWGRIIDCVLKTLMASERFGHVGRSGIGSRTAHSCFELFGFDILLDSRLKPWIIEVNLSPSLVADTPLDRKIKAHLVCDILNLVGVPVSSPLGDSYQRYYGSSFASMLSRLPKPSGEGSPRSHGLVRADGMPRKRSARGHDIDEKSFRALVQVLGEIRRHAGHSKGNSGAKNNFIRIYPTPESSRRYRAMLSSQSHHTSLINDVLYGYPQMAGPRGCPRSPKLQSRVTRESQRSVVPTSIGVATGDVRLSLLLLEYCERLCILLESLSPRSQAKLVRAVQIWTKCQNLAAQVPSARPWHAPTSAQDFVDAMRARLTSFALERLWPGHARGGTYPSIQAKCRRYVPAALMKSPTGSDLLDGLAARSTTDIERELAGSGFSPASSLVMVVAADPKALTSTTTSFGPWRPWRVSSDVLDPLRRSTALPAIPRSRSSASAAPHRTGRQRRPLEVPMERAQLGFPNAFAEDIDFEV</sequence>
<evidence type="ECO:0000256" key="2">
    <source>
        <dbReference type="ARBA" id="ARBA00022741"/>
    </source>
</evidence>
<evidence type="ECO:0000256" key="5">
    <source>
        <dbReference type="ARBA" id="ARBA00049274"/>
    </source>
</evidence>
<evidence type="ECO:0000256" key="4">
    <source>
        <dbReference type="ARBA" id="ARBA00041448"/>
    </source>
</evidence>
<dbReference type="PROSITE" id="PS51221">
    <property type="entry name" value="TTL"/>
    <property type="match status" value="1"/>
</dbReference>
<dbReference type="PANTHER" id="PTHR12241:SF145">
    <property type="entry name" value="TUBULIN POLYGLUTAMYLASE TTLL5"/>
    <property type="match status" value="1"/>
</dbReference>
<organism evidence="7 8">
    <name type="scientific">Perkinsus olseni</name>
    <name type="common">Perkinsus atlanticus</name>
    <dbReference type="NCBI Taxonomy" id="32597"/>
    <lineage>
        <taxon>Eukaryota</taxon>
        <taxon>Sar</taxon>
        <taxon>Alveolata</taxon>
        <taxon>Perkinsozoa</taxon>
        <taxon>Perkinsea</taxon>
        <taxon>Perkinsida</taxon>
        <taxon>Perkinsidae</taxon>
        <taxon>Perkinsus</taxon>
    </lineage>
</organism>
<dbReference type="PANTHER" id="PTHR12241">
    <property type="entry name" value="TUBULIN POLYGLUTAMYLASE"/>
    <property type="match status" value="1"/>
</dbReference>
<evidence type="ECO:0000256" key="3">
    <source>
        <dbReference type="ARBA" id="ARBA00022840"/>
    </source>
</evidence>
<keyword evidence="3" id="KW-0067">ATP-binding</keyword>
<feature type="compositionally biased region" description="Low complexity" evidence="6">
    <location>
        <begin position="786"/>
        <end position="800"/>
    </location>
</feature>
<keyword evidence="1" id="KW-0436">Ligase</keyword>
<reference evidence="7 8" key="1">
    <citation type="submission" date="2020-04" db="EMBL/GenBank/DDBJ databases">
        <title>Perkinsus olseni comparative genomics.</title>
        <authorList>
            <person name="Bogema D.R."/>
        </authorList>
    </citation>
    <scope>NUCLEOTIDE SEQUENCE [LARGE SCALE GENOMIC DNA]</scope>
    <source>
        <strain evidence="7">ATCC PRA-179</strain>
    </source>
</reference>
<feature type="region of interest" description="Disordered" evidence="6">
    <location>
        <begin position="472"/>
        <end position="499"/>
    </location>
</feature>
<dbReference type="GO" id="GO:0000226">
    <property type="term" value="P:microtubule cytoskeleton organization"/>
    <property type="evidence" value="ECO:0007669"/>
    <property type="project" value="TreeGrafter"/>
</dbReference>
<dbReference type="OrthoDB" id="429138at2759"/>
<dbReference type="Pfam" id="PF03133">
    <property type="entry name" value="TTL"/>
    <property type="match status" value="1"/>
</dbReference>
<proteinExistence type="predicted"/>
<gene>
    <name evidence="7" type="ORF">FOZ61_004891</name>
</gene>
<protein>
    <recommendedName>
        <fullName evidence="4">Tubulin--tyrosine ligase-like protein 5</fullName>
    </recommendedName>
</protein>
<evidence type="ECO:0000256" key="1">
    <source>
        <dbReference type="ARBA" id="ARBA00022598"/>
    </source>
</evidence>
<dbReference type="SUPFAM" id="SSF56059">
    <property type="entry name" value="Glutathione synthetase ATP-binding domain-like"/>
    <property type="match status" value="1"/>
</dbReference>
<comment type="caution">
    <text evidence="7">The sequence shown here is derived from an EMBL/GenBank/DDBJ whole genome shotgun (WGS) entry which is preliminary data.</text>
</comment>
<dbReference type="GO" id="GO:0005524">
    <property type="term" value="F:ATP binding"/>
    <property type="evidence" value="ECO:0007669"/>
    <property type="project" value="UniProtKB-KW"/>
</dbReference>
<evidence type="ECO:0000313" key="8">
    <source>
        <dbReference type="Proteomes" id="UP000570595"/>
    </source>
</evidence>
<dbReference type="Gene3D" id="3.30.470.20">
    <property type="entry name" value="ATP-grasp fold, B domain"/>
    <property type="match status" value="1"/>
</dbReference>
<dbReference type="GO" id="GO:0070740">
    <property type="term" value="F:tubulin-glutamic acid ligase activity"/>
    <property type="evidence" value="ECO:0007669"/>
    <property type="project" value="TreeGrafter"/>
</dbReference>
<name>A0A7J6LJ15_PEROL</name>
<dbReference type="Proteomes" id="UP000570595">
    <property type="component" value="Unassembled WGS sequence"/>
</dbReference>
<feature type="region of interest" description="Disordered" evidence="6">
    <location>
        <begin position="784"/>
        <end position="813"/>
    </location>
</feature>
<accession>A0A7J6LJ15</accession>
<dbReference type="InterPro" id="IPR004344">
    <property type="entry name" value="TTL/TTLL_fam"/>
</dbReference>
<dbReference type="GO" id="GO:0036064">
    <property type="term" value="C:ciliary basal body"/>
    <property type="evidence" value="ECO:0007669"/>
    <property type="project" value="TreeGrafter"/>
</dbReference>
<feature type="compositionally biased region" description="Basic residues" evidence="6">
    <location>
        <begin position="66"/>
        <end position="75"/>
    </location>
</feature>